<keyword evidence="1" id="KW-0479">Metal-binding</keyword>
<dbReference type="GO" id="GO:0009245">
    <property type="term" value="P:lipid A biosynthetic process"/>
    <property type="evidence" value="ECO:0007669"/>
    <property type="project" value="TreeGrafter"/>
</dbReference>
<reference evidence="4" key="1">
    <citation type="journal article" name="DNA Res.">
        <title>The physiological potential of anammox bacteria as revealed by their core genome structure.</title>
        <authorList>
            <person name="Okubo T."/>
            <person name="Toyoda A."/>
            <person name="Fukuhara K."/>
            <person name="Uchiyama I."/>
            <person name="Harigaya Y."/>
            <person name="Kuroiwa M."/>
            <person name="Suzuki T."/>
            <person name="Murakami Y."/>
            <person name="Suwa Y."/>
            <person name="Takami H."/>
        </authorList>
    </citation>
    <scope>NUCLEOTIDE SEQUENCE</scope>
    <source>
        <strain evidence="4">317325-2</strain>
    </source>
</reference>
<proteinExistence type="predicted"/>
<dbReference type="Proteomes" id="UP000662873">
    <property type="component" value="Chromosome"/>
</dbReference>
<sequence length="275" mass="30174">MNWKGWLAAGVGASAGLLVYGALVEANRLVLERRRLKLRGWPERLSGTRIAVLADLHVRDSYSEELAAHAVAMALDESPDFVVLAGDLVGYWKPESVERIGRVLEPLVLMEGRALAVPGNREYWDGDPDLLEPILDQLNIRFLRNEAWHNAGITWVGIDSANVGMADPFQAMAAAHLMGHEPIVVVWHEPDLVDWLPSGGALQISGHTHGGQFRTPWGWPPMTTRNGKKYLEGFFPEAPTPLYVSRGVGVTGPPSRLFCPPEVSLLIVEPGDPSE</sequence>
<dbReference type="GO" id="GO:0008758">
    <property type="term" value="F:UDP-2,3-diacylglucosamine hydrolase activity"/>
    <property type="evidence" value="ECO:0007669"/>
    <property type="project" value="TreeGrafter"/>
</dbReference>
<dbReference type="AlphaFoldDB" id="A0A809R683"/>
<keyword evidence="2" id="KW-0378">Hydrolase</keyword>
<dbReference type="Gene3D" id="3.60.21.10">
    <property type="match status" value="1"/>
</dbReference>
<evidence type="ECO:0000256" key="2">
    <source>
        <dbReference type="ARBA" id="ARBA00022801"/>
    </source>
</evidence>
<feature type="domain" description="Calcineurin-like phosphoesterase" evidence="3">
    <location>
        <begin position="49"/>
        <end position="210"/>
    </location>
</feature>
<dbReference type="InterPro" id="IPR051158">
    <property type="entry name" value="Metallophosphoesterase_sf"/>
</dbReference>
<dbReference type="EMBL" id="AP021858">
    <property type="protein sequence ID" value="BBO23083.1"/>
    <property type="molecule type" value="Genomic_DNA"/>
</dbReference>
<evidence type="ECO:0000313" key="5">
    <source>
        <dbReference type="Proteomes" id="UP000662873"/>
    </source>
</evidence>
<dbReference type="PANTHER" id="PTHR31302">
    <property type="entry name" value="TRANSMEMBRANE PROTEIN WITH METALLOPHOSPHOESTERASE DOMAIN-RELATED"/>
    <property type="match status" value="1"/>
</dbReference>
<accession>A0A809R683</accession>
<dbReference type="GO" id="GO:0016020">
    <property type="term" value="C:membrane"/>
    <property type="evidence" value="ECO:0007669"/>
    <property type="project" value="GOC"/>
</dbReference>
<dbReference type="InterPro" id="IPR004843">
    <property type="entry name" value="Calcineurin-like_PHP"/>
</dbReference>
<name>A0A809R683_9BACT</name>
<gene>
    <name evidence="4" type="ORF">NPRO_06780</name>
</gene>
<dbReference type="PANTHER" id="PTHR31302:SF31">
    <property type="entry name" value="PHOSPHODIESTERASE YAEI"/>
    <property type="match status" value="1"/>
</dbReference>
<dbReference type="SUPFAM" id="SSF56300">
    <property type="entry name" value="Metallo-dependent phosphatases"/>
    <property type="match status" value="1"/>
</dbReference>
<dbReference type="InterPro" id="IPR029052">
    <property type="entry name" value="Metallo-depent_PP-like"/>
</dbReference>
<evidence type="ECO:0000313" key="4">
    <source>
        <dbReference type="EMBL" id="BBO23083.1"/>
    </source>
</evidence>
<organism evidence="4 5">
    <name type="scientific">Candidatus Nitrosymbiomonas proteolyticus</name>
    <dbReference type="NCBI Taxonomy" id="2608984"/>
    <lineage>
        <taxon>Bacteria</taxon>
        <taxon>Bacillati</taxon>
        <taxon>Armatimonadota</taxon>
        <taxon>Armatimonadota incertae sedis</taxon>
        <taxon>Candidatus Nitrosymbiomonas</taxon>
    </lineage>
</organism>
<dbReference type="Pfam" id="PF00149">
    <property type="entry name" value="Metallophos"/>
    <property type="match status" value="1"/>
</dbReference>
<evidence type="ECO:0000256" key="1">
    <source>
        <dbReference type="ARBA" id="ARBA00022723"/>
    </source>
</evidence>
<protein>
    <submittedName>
        <fullName evidence="4">Phosphodiesterase</fullName>
    </submittedName>
</protein>
<dbReference type="GO" id="GO:0046872">
    <property type="term" value="F:metal ion binding"/>
    <property type="evidence" value="ECO:0007669"/>
    <property type="project" value="UniProtKB-KW"/>
</dbReference>
<evidence type="ECO:0000259" key="3">
    <source>
        <dbReference type="Pfam" id="PF00149"/>
    </source>
</evidence>
<dbReference type="KEGG" id="npy:NPRO_06780"/>